<gene>
    <name evidence="1" type="ORF">NECAME_12083</name>
</gene>
<proteinExistence type="predicted"/>
<evidence type="ECO:0000313" key="2">
    <source>
        <dbReference type="Proteomes" id="UP000053676"/>
    </source>
</evidence>
<dbReference type="InterPro" id="IPR017379">
    <property type="entry name" value="GIPC1/2/3"/>
</dbReference>
<evidence type="ECO:0000313" key="1">
    <source>
        <dbReference type="EMBL" id="ETN75830.1"/>
    </source>
</evidence>
<reference evidence="2" key="1">
    <citation type="journal article" date="2014" name="Nat. Genet.">
        <title>Genome of the human hookworm Necator americanus.</title>
        <authorList>
            <person name="Tang Y.T."/>
            <person name="Gao X."/>
            <person name="Rosa B.A."/>
            <person name="Abubucker S."/>
            <person name="Hallsworth-Pepin K."/>
            <person name="Martin J."/>
            <person name="Tyagi R."/>
            <person name="Heizer E."/>
            <person name="Zhang X."/>
            <person name="Bhonagiri-Palsikar V."/>
            <person name="Minx P."/>
            <person name="Warren W.C."/>
            <person name="Wang Q."/>
            <person name="Zhan B."/>
            <person name="Hotez P.J."/>
            <person name="Sternberg P.W."/>
            <person name="Dougall A."/>
            <person name="Gaze S.T."/>
            <person name="Mulvenna J."/>
            <person name="Sotillo J."/>
            <person name="Ranganathan S."/>
            <person name="Rabelo E.M."/>
            <person name="Wilson R.K."/>
            <person name="Felgner P.L."/>
            <person name="Bethony J."/>
            <person name="Hawdon J.M."/>
            <person name="Gasser R.B."/>
            <person name="Loukas A."/>
            <person name="Mitreva M."/>
        </authorList>
    </citation>
    <scope>NUCLEOTIDE SEQUENCE [LARGE SCALE GENOMIC DNA]</scope>
</reference>
<dbReference type="Proteomes" id="UP000053676">
    <property type="component" value="Unassembled WGS sequence"/>
</dbReference>
<dbReference type="AlphaFoldDB" id="W2T1G6"/>
<dbReference type="KEGG" id="nai:NECAME_12083"/>
<dbReference type="Gene3D" id="2.30.42.10">
    <property type="match status" value="1"/>
</dbReference>
<protein>
    <submittedName>
        <fullName evidence="1">Uncharacterized protein</fullName>
    </submittedName>
</protein>
<accession>W2T1G6</accession>
<dbReference type="PANTHER" id="PTHR12259:SF1">
    <property type="entry name" value="GH21964P"/>
    <property type="match status" value="1"/>
</dbReference>
<keyword evidence="2" id="KW-1185">Reference proteome</keyword>
<dbReference type="EMBL" id="KI660268">
    <property type="protein sequence ID" value="ETN75830.1"/>
    <property type="molecule type" value="Genomic_DNA"/>
</dbReference>
<dbReference type="STRING" id="51031.W2T1G6"/>
<dbReference type="InterPro" id="IPR036034">
    <property type="entry name" value="PDZ_sf"/>
</dbReference>
<sequence length="78" mass="8740">MKQTSKGIEEVVYAEPDMDKLFAGSLEYSDMLFAHVKGQAVEVELTKTEGLFGLTVSDNGRCRSFIKRIKDNSIACEY</sequence>
<dbReference type="PANTHER" id="PTHR12259">
    <property type="entry name" value="RGS-GAIP INTERACTING PROTEIN GIPC"/>
    <property type="match status" value="1"/>
</dbReference>
<dbReference type="OrthoDB" id="6509831at2759"/>
<name>W2T1G6_NECAM</name>
<organism evidence="1 2">
    <name type="scientific">Necator americanus</name>
    <name type="common">Human hookworm</name>
    <dbReference type="NCBI Taxonomy" id="51031"/>
    <lineage>
        <taxon>Eukaryota</taxon>
        <taxon>Metazoa</taxon>
        <taxon>Ecdysozoa</taxon>
        <taxon>Nematoda</taxon>
        <taxon>Chromadorea</taxon>
        <taxon>Rhabditida</taxon>
        <taxon>Rhabditina</taxon>
        <taxon>Rhabditomorpha</taxon>
        <taxon>Strongyloidea</taxon>
        <taxon>Ancylostomatidae</taxon>
        <taxon>Bunostominae</taxon>
        <taxon>Necator</taxon>
    </lineage>
</organism>